<evidence type="ECO:0000256" key="1">
    <source>
        <dbReference type="ARBA" id="ARBA00004127"/>
    </source>
</evidence>
<gene>
    <name evidence="16" type="primary">LOC110980956</name>
</gene>
<evidence type="ECO:0000259" key="14">
    <source>
        <dbReference type="PROSITE" id="PS50929"/>
    </source>
</evidence>
<dbReference type="InterPro" id="IPR017871">
    <property type="entry name" value="ABC_transporter-like_CS"/>
</dbReference>
<feature type="transmembrane region" description="Helical" evidence="12">
    <location>
        <begin position="382"/>
        <end position="409"/>
    </location>
</feature>
<evidence type="ECO:0000256" key="9">
    <source>
        <dbReference type="ARBA" id="ARBA00023136"/>
    </source>
</evidence>
<feature type="compositionally biased region" description="Acidic residues" evidence="11">
    <location>
        <begin position="1"/>
        <end position="10"/>
    </location>
</feature>
<evidence type="ECO:0000256" key="5">
    <source>
        <dbReference type="ARBA" id="ARBA00022737"/>
    </source>
</evidence>
<keyword evidence="9 12" id="KW-0472">Membrane</keyword>
<feature type="transmembrane region" description="Helical" evidence="12">
    <location>
        <begin position="203"/>
        <end position="227"/>
    </location>
</feature>
<evidence type="ECO:0000256" key="3">
    <source>
        <dbReference type="ARBA" id="ARBA00022448"/>
    </source>
</evidence>
<feature type="compositionally biased region" description="Acidic residues" evidence="11">
    <location>
        <begin position="542"/>
        <end position="551"/>
    </location>
</feature>
<dbReference type="SUPFAM" id="SSF52540">
    <property type="entry name" value="P-loop containing nucleoside triphosphate hydrolases"/>
    <property type="match status" value="2"/>
</dbReference>
<proteinExistence type="inferred from homology"/>
<dbReference type="PROSITE" id="PS50929">
    <property type="entry name" value="ABC_TM1F"/>
    <property type="match status" value="2"/>
</dbReference>
<dbReference type="InterPro" id="IPR003439">
    <property type="entry name" value="ABC_transporter-like_ATP-bd"/>
</dbReference>
<dbReference type="OMA" id="IRCIRVI"/>
<evidence type="ECO:0000256" key="4">
    <source>
        <dbReference type="ARBA" id="ARBA00022692"/>
    </source>
</evidence>
<dbReference type="CDD" id="cd03250">
    <property type="entry name" value="ABCC_MRP_domain1"/>
    <property type="match status" value="1"/>
</dbReference>
<keyword evidence="15" id="KW-1185">Reference proteome</keyword>
<dbReference type="GO" id="GO:0140359">
    <property type="term" value="F:ABC-type transporter activity"/>
    <property type="evidence" value="ECO:0007669"/>
    <property type="project" value="InterPro"/>
</dbReference>
<evidence type="ECO:0000256" key="11">
    <source>
        <dbReference type="SAM" id="MobiDB-lite"/>
    </source>
</evidence>
<dbReference type="PROSITE" id="PS50893">
    <property type="entry name" value="ABC_TRANSPORTER_2"/>
    <property type="match status" value="2"/>
</dbReference>
<dbReference type="PANTHER" id="PTHR24223:SF447">
    <property type="entry name" value="MULTIDRUG RESISTANCE-ASSOCIATED PROTEIN 5"/>
    <property type="match status" value="1"/>
</dbReference>
<dbReference type="InterPro" id="IPR027417">
    <property type="entry name" value="P-loop_NTPase"/>
</dbReference>
<feature type="compositionally biased region" description="Low complexity" evidence="11">
    <location>
        <begin position="835"/>
        <end position="848"/>
    </location>
</feature>
<dbReference type="Gene3D" id="1.20.1560.10">
    <property type="entry name" value="ABC transporter type 1, transmembrane domain"/>
    <property type="match status" value="2"/>
</dbReference>
<dbReference type="Pfam" id="PF00664">
    <property type="entry name" value="ABC_membrane"/>
    <property type="match status" value="2"/>
</dbReference>
<feature type="transmembrane region" description="Helical" evidence="12">
    <location>
        <begin position="1036"/>
        <end position="1069"/>
    </location>
</feature>
<dbReference type="CDD" id="cd03244">
    <property type="entry name" value="ABCC_MRP_domain2"/>
    <property type="match status" value="1"/>
</dbReference>
<feature type="domain" description="ABC transmembrane type-1" evidence="14">
    <location>
        <begin position="167"/>
        <end position="446"/>
    </location>
</feature>
<feature type="compositionally biased region" description="Low complexity" evidence="11">
    <location>
        <begin position="558"/>
        <end position="572"/>
    </location>
</feature>
<dbReference type="InterPro" id="IPR036640">
    <property type="entry name" value="ABC1_TM_sf"/>
</dbReference>
<organism evidence="15 16">
    <name type="scientific">Acanthaster planci</name>
    <name type="common">Crown-of-thorns starfish</name>
    <dbReference type="NCBI Taxonomy" id="133434"/>
    <lineage>
        <taxon>Eukaryota</taxon>
        <taxon>Metazoa</taxon>
        <taxon>Echinodermata</taxon>
        <taxon>Eleutherozoa</taxon>
        <taxon>Asterozoa</taxon>
        <taxon>Asteroidea</taxon>
        <taxon>Valvatacea</taxon>
        <taxon>Valvatida</taxon>
        <taxon>Acanthasteridae</taxon>
        <taxon>Acanthaster</taxon>
    </lineage>
</organism>
<evidence type="ECO:0000256" key="2">
    <source>
        <dbReference type="ARBA" id="ARBA00009726"/>
    </source>
</evidence>
<keyword evidence="4 12" id="KW-0812">Transmembrane</keyword>
<dbReference type="FunFam" id="1.20.1560.10:FF:000015">
    <property type="entry name" value="multidrug resistance-associated protein 5 isoform X1"/>
    <property type="match status" value="1"/>
</dbReference>
<dbReference type="OrthoDB" id="6500128at2759"/>
<evidence type="ECO:0000313" key="16">
    <source>
        <dbReference type="RefSeq" id="XP_022093741.1"/>
    </source>
</evidence>
<evidence type="ECO:0000313" key="15">
    <source>
        <dbReference type="Proteomes" id="UP000694845"/>
    </source>
</evidence>
<name>A0A8B7YQN6_ACAPL</name>
<comment type="subcellular location">
    <subcellularLocation>
        <location evidence="1">Endomembrane system</location>
        <topology evidence="1">Multi-pass membrane protein</topology>
    </subcellularLocation>
</comment>
<dbReference type="PROSITE" id="PS00211">
    <property type="entry name" value="ABC_TRANSPORTER_1"/>
    <property type="match status" value="2"/>
</dbReference>
<keyword evidence="8 12" id="KW-1133">Transmembrane helix</keyword>
<feature type="region of interest" description="Disordered" evidence="11">
    <location>
        <begin position="1"/>
        <end position="20"/>
    </location>
</feature>
<feature type="transmembrane region" description="Helical" evidence="12">
    <location>
        <begin position="307"/>
        <end position="328"/>
    </location>
</feature>
<comment type="similarity">
    <text evidence="2">Belongs to the ABC transporter superfamily. ABCC family. Conjugate transporter (TC 3.A.1.208) subfamily.</text>
</comment>
<feature type="transmembrane region" description="Helical" evidence="12">
    <location>
        <begin position="887"/>
        <end position="906"/>
    </location>
</feature>
<dbReference type="SUPFAM" id="SSF90123">
    <property type="entry name" value="ABC transporter transmembrane region"/>
    <property type="match status" value="2"/>
</dbReference>
<dbReference type="Pfam" id="PF00005">
    <property type="entry name" value="ABC_tran"/>
    <property type="match status" value="2"/>
</dbReference>
<dbReference type="PANTHER" id="PTHR24223">
    <property type="entry name" value="ATP-BINDING CASSETTE SUB-FAMILY C"/>
    <property type="match status" value="1"/>
</dbReference>
<dbReference type="InterPro" id="IPR003593">
    <property type="entry name" value="AAA+_ATPase"/>
</dbReference>
<reference evidence="16" key="1">
    <citation type="submission" date="2025-08" db="UniProtKB">
        <authorList>
            <consortium name="RefSeq"/>
        </authorList>
    </citation>
    <scope>IDENTIFICATION</scope>
</reference>
<evidence type="ECO:0000259" key="13">
    <source>
        <dbReference type="PROSITE" id="PS50893"/>
    </source>
</evidence>
<evidence type="ECO:0000256" key="8">
    <source>
        <dbReference type="ARBA" id="ARBA00022989"/>
    </source>
</evidence>
<dbReference type="InterPro" id="IPR050173">
    <property type="entry name" value="ABC_transporter_C-like"/>
</dbReference>
<feature type="domain" description="ABC transporter" evidence="13">
    <location>
        <begin position="1230"/>
        <end position="1464"/>
    </location>
</feature>
<dbReference type="CDD" id="cd18599">
    <property type="entry name" value="ABC_6TM_MRP5_8_9_D2"/>
    <property type="match status" value="1"/>
</dbReference>
<keyword evidence="10" id="KW-0325">Glycoprotein</keyword>
<dbReference type="Gene3D" id="3.40.50.300">
    <property type="entry name" value="P-loop containing nucleotide triphosphate hydrolases"/>
    <property type="match status" value="2"/>
</dbReference>
<dbReference type="FunFam" id="1.20.1560.10:FF:000012">
    <property type="entry name" value="ATP binding cassette subfamily C member 5"/>
    <property type="match status" value="1"/>
</dbReference>
<feature type="transmembrane region" description="Helical" evidence="12">
    <location>
        <begin position="948"/>
        <end position="969"/>
    </location>
</feature>
<feature type="domain" description="ABC transporter" evidence="13">
    <location>
        <begin position="587"/>
        <end position="808"/>
    </location>
</feature>
<feature type="compositionally biased region" description="Basic and acidic residues" evidence="11">
    <location>
        <begin position="576"/>
        <end position="585"/>
    </location>
</feature>
<feature type="compositionally biased region" description="Basic and acidic residues" evidence="11">
    <location>
        <begin position="489"/>
        <end position="509"/>
    </location>
</feature>
<feature type="region of interest" description="Disordered" evidence="11">
    <location>
        <begin position="811"/>
        <end position="862"/>
    </location>
</feature>
<dbReference type="RefSeq" id="XP_022093741.1">
    <property type="nucleotide sequence ID" value="XM_022238049.1"/>
</dbReference>
<dbReference type="GeneID" id="110980956"/>
<keyword evidence="3" id="KW-0813">Transport</keyword>
<keyword evidence="7" id="KW-0067">ATP-binding</keyword>
<dbReference type="CDD" id="cd18592">
    <property type="entry name" value="ABC_6TM_MRP5_8_9_D1"/>
    <property type="match status" value="1"/>
</dbReference>
<dbReference type="GO" id="GO:0016887">
    <property type="term" value="F:ATP hydrolysis activity"/>
    <property type="evidence" value="ECO:0007669"/>
    <property type="project" value="InterPro"/>
</dbReference>
<feature type="compositionally biased region" description="Basic and acidic residues" evidence="11">
    <location>
        <begin position="852"/>
        <end position="862"/>
    </location>
</feature>
<feature type="transmembrane region" description="Helical" evidence="12">
    <location>
        <begin position="278"/>
        <end position="301"/>
    </location>
</feature>
<evidence type="ECO:0000256" key="7">
    <source>
        <dbReference type="ARBA" id="ARBA00022840"/>
    </source>
</evidence>
<evidence type="ECO:0000256" key="10">
    <source>
        <dbReference type="ARBA" id="ARBA00023180"/>
    </source>
</evidence>
<dbReference type="FunFam" id="3.40.50.300:FF:002835">
    <property type="entry name" value="Predicted protein"/>
    <property type="match status" value="1"/>
</dbReference>
<keyword evidence="5" id="KW-0677">Repeat</keyword>
<dbReference type="Proteomes" id="UP000694845">
    <property type="component" value="Unplaced"/>
</dbReference>
<protein>
    <submittedName>
        <fullName evidence="16">Multidrug resistance-associated protein 5-like</fullName>
    </submittedName>
</protein>
<accession>A0A8B7YQN6</accession>
<dbReference type="SMART" id="SM00382">
    <property type="entry name" value="AAA"/>
    <property type="match status" value="2"/>
</dbReference>
<evidence type="ECO:0000256" key="6">
    <source>
        <dbReference type="ARBA" id="ARBA00022741"/>
    </source>
</evidence>
<dbReference type="GO" id="GO:0012505">
    <property type="term" value="C:endomembrane system"/>
    <property type="evidence" value="ECO:0007669"/>
    <property type="project" value="UniProtKB-SubCell"/>
</dbReference>
<feature type="transmembrane region" description="Helical" evidence="12">
    <location>
        <begin position="166"/>
        <end position="191"/>
    </location>
</feature>
<dbReference type="KEGG" id="aplc:110980956"/>
<dbReference type="FunFam" id="3.40.50.300:FF:000074">
    <property type="entry name" value="Multidrug resistance-associated protein 5 isoform 1"/>
    <property type="match status" value="1"/>
</dbReference>
<feature type="domain" description="ABC transmembrane type-1" evidence="14">
    <location>
        <begin position="891"/>
        <end position="1192"/>
    </location>
</feature>
<sequence length="1476" mass="163421">MGEDTPDDIESTGSDQPRAGNAVDLIGAFPVDNAALADIRTDEDVVLKPEDERQITYRKRKGVTKYKETMKVLVPVRPKPKSSAFLPLDHSGLFSYLTLSWLTPMFKKAAKRQLEVSDFWAFSDRDSGHLNGDRFQLMWDEELKKKGKDKASLSAVALRYVRTRHVLAVLSLLLAFSCLFVITAILVQRLLMYTEAEEQDLGYGLGIVFAILGLNILRVIFDVAYWMTSLRSANRLRNGLLSMMFKKVARLRSLQDKTVGEIVNICTNDSQRLFDAMVIGNLLIASCFLLVSCITAVSIIIGPAALIGVLGTFMVITPLQLVMGRVIAKFRQRGIRITDERVQKMSEVLTFVKLIKMYAWEAPFAKKVAAIRARERTVLERVAYIISFSLSLVPLVPNAASVLTIIIHISLGNDITAAEAFTLIAVLNSMRVVLGPTPFAMRVLAESAIALRRIRSVLDMSDIPPLQHMPPNDQYSVVISGGTFAWDKIRSTDSGKGEDRDEDEEKHAADGATINGVTVAVDDTKPGNGIENGGPSVLSDSPTEEGSENFEDVPLNEAGNTNNNASSSTSNGKKGGRIEKARKGSEVSGDEPTNPDDLKAKTLFDIDLSLEKGQLTGVCGAVGSGKSSLISAILGQMHTMEGSLAVSGSFAYASQEPWIFNASLQENILFGAEMEENRYQTAIKACCLKQDLEILTDGDLTEIGERGINLSGGQKQRVSLARAVYANRDVYLLDDPLSAVDAHVGLHIFNECIKGALQGKTVLFVTHQLQYLKDCDTILTMVDGRIAERGTHEELMNNEGEYARLIRKHHAKAESEENGNEDVELHREEGDKLQRSVSRMSARSVASDASEELGKQEGGKLVQEEDRSAKAVGWVTYKGYMKAAGGYHMILLAFLTYILVIGSLNFNNWWLSFWLNQGNGTQIEVNGTNPGDPPTLVTIGNIADHPDLYFYMLIYGVTLVATLVFGGLKSGVLMKVLLKASSTMHDIVFVKVFRSPMSFFDTTPTGRILNRFSKDMDEVDVQLPTNLELFTQNMFLILFALITICIVFPYFLAVMVPIVFFFGVILYYYRRGTRAIKRIENITRSPWFSHIMATVQGLSTIHAYGKTEEFIDRFVNLLDNNAQPYMIFRMASRWAGQRLEVLIITASLVTNLFVVLTYGIVSPALAGLAVSYTIQITGLFQITILMASETEARLTSVERILNYTRILTSEAPAHIEETAPEEDWPQHGEIEFKNYKMRYRDNLPLVIKGINCHIKPKEKIGIVGRTGSGKSSLGVALFRLVEPSSGEILIDKVSIATIGLNDLRSKLSIIPQDPVLFKGTVRYNLDPFEDYSDGKVWEALERTYMKEKISALDNQLEAPVVEGGDNFSVGERQLLCMARALLRNSKILMLDEATAAIDTDTDSLIQTTIREAFSECTMLTIAHRLNTILDSDRVLVMDDGEIAEFDKPASLLANPNSKFFKMMEAAESQKHSLSAD</sequence>
<dbReference type="GO" id="GO:0005524">
    <property type="term" value="F:ATP binding"/>
    <property type="evidence" value="ECO:0007669"/>
    <property type="project" value="UniProtKB-KW"/>
</dbReference>
<evidence type="ECO:0000256" key="12">
    <source>
        <dbReference type="SAM" id="Phobius"/>
    </source>
</evidence>
<feature type="region of interest" description="Disordered" evidence="11">
    <location>
        <begin position="489"/>
        <end position="598"/>
    </location>
</feature>
<dbReference type="GO" id="GO:0016020">
    <property type="term" value="C:membrane"/>
    <property type="evidence" value="ECO:0007669"/>
    <property type="project" value="InterPro"/>
</dbReference>
<feature type="compositionally biased region" description="Basic and acidic residues" evidence="11">
    <location>
        <begin position="823"/>
        <end position="834"/>
    </location>
</feature>
<dbReference type="InterPro" id="IPR011527">
    <property type="entry name" value="ABC1_TM_dom"/>
</dbReference>
<feature type="transmembrane region" description="Helical" evidence="12">
    <location>
        <begin position="1139"/>
        <end position="1160"/>
    </location>
</feature>
<keyword evidence="6" id="KW-0547">Nucleotide-binding</keyword>